<evidence type="ECO:0000313" key="6">
    <source>
        <dbReference type="EMBL" id="PTQ89602.1"/>
    </source>
</evidence>
<keyword evidence="2" id="KW-0479">Metal-binding</keyword>
<feature type="domain" description="CENP-V/GFA" evidence="5">
    <location>
        <begin position="6"/>
        <end position="109"/>
    </location>
</feature>
<evidence type="ECO:0000256" key="4">
    <source>
        <dbReference type="ARBA" id="ARBA00023239"/>
    </source>
</evidence>
<dbReference type="EMBL" id="QAON01000006">
    <property type="protein sequence ID" value="PTQ89602.1"/>
    <property type="molecule type" value="Genomic_DNA"/>
</dbReference>
<accession>A0A2T5IZX6</accession>
<comment type="caution">
    <text evidence="6">The sequence shown here is derived from an EMBL/GenBank/DDBJ whole genome shotgun (WGS) entry which is preliminary data.</text>
</comment>
<dbReference type="AlphaFoldDB" id="A0A2T5IZX6"/>
<organism evidence="6 7">
    <name type="scientific">Agitococcus lubricus</name>
    <dbReference type="NCBI Taxonomy" id="1077255"/>
    <lineage>
        <taxon>Bacteria</taxon>
        <taxon>Pseudomonadati</taxon>
        <taxon>Pseudomonadota</taxon>
        <taxon>Gammaproteobacteria</taxon>
        <taxon>Moraxellales</taxon>
        <taxon>Moraxellaceae</taxon>
        <taxon>Agitococcus</taxon>
    </lineage>
</organism>
<dbReference type="Pfam" id="PF04828">
    <property type="entry name" value="GFA"/>
    <property type="match status" value="1"/>
</dbReference>
<dbReference type="GO" id="GO:0016846">
    <property type="term" value="F:carbon-sulfur lyase activity"/>
    <property type="evidence" value="ECO:0007669"/>
    <property type="project" value="InterPro"/>
</dbReference>
<dbReference type="InterPro" id="IPR011057">
    <property type="entry name" value="Mss4-like_sf"/>
</dbReference>
<dbReference type="PANTHER" id="PTHR33337">
    <property type="entry name" value="GFA DOMAIN-CONTAINING PROTEIN"/>
    <property type="match status" value="1"/>
</dbReference>
<dbReference type="GO" id="GO:0046872">
    <property type="term" value="F:metal ion binding"/>
    <property type="evidence" value="ECO:0007669"/>
    <property type="project" value="UniProtKB-KW"/>
</dbReference>
<reference evidence="6 7" key="1">
    <citation type="submission" date="2018-04" db="EMBL/GenBank/DDBJ databases">
        <title>Genomic Encyclopedia of Archaeal and Bacterial Type Strains, Phase II (KMG-II): from individual species to whole genera.</title>
        <authorList>
            <person name="Goeker M."/>
        </authorList>
    </citation>
    <scope>NUCLEOTIDE SEQUENCE [LARGE SCALE GENOMIC DNA]</scope>
    <source>
        <strain evidence="6 7">DSM 5822</strain>
    </source>
</reference>
<dbReference type="PROSITE" id="PS51891">
    <property type="entry name" value="CENP_V_GFA"/>
    <property type="match status" value="1"/>
</dbReference>
<keyword evidence="7" id="KW-1185">Reference proteome</keyword>
<gene>
    <name evidence="6" type="ORF">C8N29_106133</name>
</gene>
<dbReference type="InterPro" id="IPR006913">
    <property type="entry name" value="CENP-V/GFA"/>
</dbReference>
<dbReference type="RefSeq" id="WP_107865557.1">
    <property type="nucleotide sequence ID" value="NZ_QAON01000006.1"/>
</dbReference>
<evidence type="ECO:0000259" key="5">
    <source>
        <dbReference type="PROSITE" id="PS51891"/>
    </source>
</evidence>
<sequence>MTSQYHTGACLCGAVRFETLGEPVAAYVCHCQYCKRASGSSMQIAVFFKPTQVQISGELSHYDYISPIHGRTIQSQFCPRCGTKIASRISRVPKVILISGGAFDDPNWFTISCHLFTQHKLTWMPLPSDTPCYLEHFLTEAGEAVAPLKPVAT</sequence>
<dbReference type="OrthoDB" id="4188830at2"/>
<dbReference type="SUPFAM" id="SSF51316">
    <property type="entry name" value="Mss4-like"/>
    <property type="match status" value="1"/>
</dbReference>
<evidence type="ECO:0000256" key="1">
    <source>
        <dbReference type="ARBA" id="ARBA00005495"/>
    </source>
</evidence>
<proteinExistence type="inferred from homology"/>
<comment type="similarity">
    <text evidence="1">Belongs to the Gfa family.</text>
</comment>
<keyword evidence="3" id="KW-0862">Zinc</keyword>
<keyword evidence="4" id="KW-0456">Lyase</keyword>
<dbReference type="Proteomes" id="UP000244223">
    <property type="component" value="Unassembled WGS sequence"/>
</dbReference>
<evidence type="ECO:0000256" key="2">
    <source>
        <dbReference type="ARBA" id="ARBA00022723"/>
    </source>
</evidence>
<name>A0A2T5IZX6_9GAMM</name>
<evidence type="ECO:0000313" key="7">
    <source>
        <dbReference type="Proteomes" id="UP000244223"/>
    </source>
</evidence>
<evidence type="ECO:0000256" key="3">
    <source>
        <dbReference type="ARBA" id="ARBA00022833"/>
    </source>
</evidence>
<protein>
    <recommendedName>
        <fullName evidence="5">CENP-V/GFA domain-containing protein</fullName>
    </recommendedName>
</protein>
<dbReference type="Gene3D" id="3.90.1590.10">
    <property type="entry name" value="glutathione-dependent formaldehyde- activating enzyme (gfa)"/>
    <property type="match status" value="1"/>
</dbReference>
<dbReference type="PANTHER" id="PTHR33337:SF40">
    <property type="entry name" value="CENP-V_GFA DOMAIN-CONTAINING PROTEIN-RELATED"/>
    <property type="match status" value="1"/>
</dbReference>